<organism evidence="1 2">
    <name type="scientific">Gossypium raimondii</name>
    <name type="common">Peruvian cotton</name>
    <name type="synonym">Gossypium klotzschianum subsp. raimondii</name>
    <dbReference type="NCBI Taxonomy" id="29730"/>
    <lineage>
        <taxon>Eukaryota</taxon>
        <taxon>Viridiplantae</taxon>
        <taxon>Streptophyta</taxon>
        <taxon>Embryophyta</taxon>
        <taxon>Tracheophyta</taxon>
        <taxon>Spermatophyta</taxon>
        <taxon>Magnoliopsida</taxon>
        <taxon>eudicotyledons</taxon>
        <taxon>Gunneridae</taxon>
        <taxon>Pentapetalae</taxon>
        <taxon>rosids</taxon>
        <taxon>malvids</taxon>
        <taxon>Malvales</taxon>
        <taxon>Malvaceae</taxon>
        <taxon>Malvoideae</taxon>
        <taxon>Gossypium</taxon>
    </lineage>
</organism>
<dbReference type="OrthoDB" id="10269661at2759"/>
<dbReference type="EMBL" id="CM001750">
    <property type="protein sequence ID" value="KJB73344.1"/>
    <property type="molecule type" value="Genomic_DNA"/>
</dbReference>
<evidence type="ECO:0000313" key="2">
    <source>
        <dbReference type="Proteomes" id="UP000032304"/>
    </source>
</evidence>
<proteinExistence type="predicted"/>
<evidence type="ECO:0000313" key="1">
    <source>
        <dbReference type="EMBL" id="KJB73344.1"/>
    </source>
</evidence>
<protein>
    <submittedName>
        <fullName evidence="1">Uncharacterized protein</fullName>
    </submittedName>
</protein>
<dbReference type="AlphaFoldDB" id="A0A0D2UWT6"/>
<reference evidence="1 2" key="1">
    <citation type="journal article" date="2012" name="Nature">
        <title>Repeated polyploidization of Gossypium genomes and the evolution of spinnable cotton fibres.</title>
        <authorList>
            <person name="Paterson A.H."/>
            <person name="Wendel J.F."/>
            <person name="Gundlach H."/>
            <person name="Guo H."/>
            <person name="Jenkins J."/>
            <person name="Jin D."/>
            <person name="Llewellyn D."/>
            <person name="Showmaker K.C."/>
            <person name="Shu S."/>
            <person name="Udall J."/>
            <person name="Yoo M.J."/>
            <person name="Byers R."/>
            <person name="Chen W."/>
            <person name="Doron-Faigenboim A."/>
            <person name="Duke M.V."/>
            <person name="Gong L."/>
            <person name="Grimwood J."/>
            <person name="Grover C."/>
            <person name="Grupp K."/>
            <person name="Hu G."/>
            <person name="Lee T.H."/>
            <person name="Li J."/>
            <person name="Lin L."/>
            <person name="Liu T."/>
            <person name="Marler B.S."/>
            <person name="Page J.T."/>
            <person name="Roberts A.W."/>
            <person name="Romanel E."/>
            <person name="Sanders W.S."/>
            <person name="Szadkowski E."/>
            <person name="Tan X."/>
            <person name="Tang H."/>
            <person name="Xu C."/>
            <person name="Wang J."/>
            <person name="Wang Z."/>
            <person name="Zhang D."/>
            <person name="Zhang L."/>
            <person name="Ashrafi H."/>
            <person name="Bedon F."/>
            <person name="Bowers J.E."/>
            <person name="Brubaker C.L."/>
            <person name="Chee P.W."/>
            <person name="Das S."/>
            <person name="Gingle A.R."/>
            <person name="Haigler C.H."/>
            <person name="Harker D."/>
            <person name="Hoffmann L.V."/>
            <person name="Hovav R."/>
            <person name="Jones D.C."/>
            <person name="Lemke C."/>
            <person name="Mansoor S."/>
            <person name="ur Rahman M."/>
            <person name="Rainville L.N."/>
            <person name="Rambani A."/>
            <person name="Reddy U.K."/>
            <person name="Rong J.K."/>
            <person name="Saranga Y."/>
            <person name="Scheffler B.E."/>
            <person name="Scheffler J.A."/>
            <person name="Stelly D.M."/>
            <person name="Triplett B.A."/>
            <person name="Van Deynze A."/>
            <person name="Vaslin M.F."/>
            <person name="Waghmare V.N."/>
            <person name="Walford S.A."/>
            <person name="Wright R.J."/>
            <person name="Zaki E.A."/>
            <person name="Zhang T."/>
            <person name="Dennis E.S."/>
            <person name="Mayer K.F."/>
            <person name="Peterson D.G."/>
            <person name="Rokhsar D.S."/>
            <person name="Wang X."/>
            <person name="Schmutz J."/>
        </authorList>
    </citation>
    <scope>NUCLEOTIDE SEQUENCE [LARGE SCALE GENOMIC DNA]</scope>
</reference>
<dbReference type="Proteomes" id="UP000032304">
    <property type="component" value="Chromosome 11"/>
</dbReference>
<dbReference type="Gramene" id="KJB73344">
    <property type="protein sequence ID" value="KJB73344"/>
    <property type="gene ID" value="B456_011G228700"/>
</dbReference>
<name>A0A0D2UWT6_GOSRA</name>
<sequence>MGTLPPCSVDFEIITSPLSSLITTPDPDLHSLGSKAALKFIRIKGSMGGIHFEMAYFLGFVSFISGYPQHTSCLPTHAIRTILKNPGQSRNTWSIVFGPLPHLGQAN</sequence>
<dbReference type="KEGG" id="gra:105774919"/>
<keyword evidence="2" id="KW-1185">Reference proteome</keyword>
<gene>
    <name evidence="1" type="ORF">B456_011G228700</name>
</gene>
<accession>A0A0D2UWT6</accession>
<dbReference type="Gramene" id="KJB73342">
    <property type="protein sequence ID" value="KJB73342"/>
    <property type="gene ID" value="B456_011G228700"/>
</dbReference>
<dbReference type="EMBL" id="CM001750">
    <property type="protein sequence ID" value="KJB73342.1"/>
    <property type="molecule type" value="Genomic_DNA"/>
</dbReference>